<evidence type="ECO:0000313" key="2">
    <source>
        <dbReference type="EMBL" id="MDR6892168.1"/>
    </source>
</evidence>
<protein>
    <recommendedName>
        <fullName evidence="4">Peptidase inhibitor family I36</fullName>
    </recommendedName>
</protein>
<comment type="caution">
    <text evidence="2">The sequence shown here is derived from an EMBL/GenBank/DDBJ whole genome shotgun (WGS) entry which is preliminary data.</text>
</comment>
<evidence type="ECO:0000256" key="1">
    <source>
        <dbReference type="SAM" id="SignalP"/>
    </source>
</evidence>
<accession>A0AAE3YHR9</accession>
<reference evidence="2" key="1">
    <citation type="submission" date="2023-07" db="EMBL/GenBank/DDBJ databases">
        <title>Sequencing the genomes of 1000 actinobacteria strains.</title>
        <authorList>
            <person name="Klenk H.-P."/>
        </authorList>
    </citation>
    <scope>NUCLEOTIDE SEQUENCE</scope>
    <source>
        <strain evidence="2">DSM 13988</strain>
    </source>
</reference>
<feature type="chain" id="PRO_5042003924" description="Peptidase inhibitor family I36" evidence="1">
    <location>
        <begin position="22"/>
        <end position="127"/>
    </location>
</feature>
<feature type="signal peptide" evidence="1">
    <location>
        <begin position="1"/>
        <end position="21"/>
    </location>
</feature>
<dbReference type="Gene3D" id="2.60.20.10">
    <property type="entry name" value="Crystallins"/>
    <property type="match status" value="1"/>
</dbReference>
<sequence>MKKPVTTALLGGLLASGGVVAAATPAQAAFDCNSNVCLWQDINYSGPKWNFSPRKVDNVGSANDQATSLHNRINRQTAFYTDAHQMGYKITLQPGMSVNNLSSYILPRGIYPWWTNWNDEISSYITY</sequence>
<organism evidence="2 3">
    <name type="scientific">Falsarthrobacter nasiphocae</name>
    <dbReference type="NCBI Taxonomy" id="189863"/>
    <lineage>
        <taxon>Bacteria</taxon>
        <taxon>Bacillati</taxon>
        <taxon>Actinomycetota</taxon>
        <taxon>Actinomycetes</taxon>
        <taxon>Micrococcales</taxon>
        <taxon>Micrococcaceae</taxon>
        <taxon>Falsarthrobacter</taxon>
    </lineage>
</organism>
<dbReference type="AlphaFoldDB" id="A0AAE3YHR9"/>
<evidence type="ECO:0000313" key="3">
    <source>
        <dbReference type="Proteomes" id="UP001247307"/>
    </source>
</evidence>
<name>A0AAE3YHR9_9MICC</name>
<gene>
    <name evidence="2" type="ORF">J2S35_001108</name>
</gene>
<keyword evidence="1" id="KW-0732">Signal</keyword>
<keyword evidence="3" id="KW-1185">Reference proteome</keyword>
<dbReference type="EMBL" id="JAVDUI010000001">
    <property type="protein sequence ID" value="MDR6892168.1"/>
    <property type="molecule type" value="Genomic_DNA"/>
</dbReference>
<proteinExistence type="predicted"/>
<dbReference type="RefSeq" id="WP_309850790.1">
    <property type="nucleotide sequence ID" value="NZ_BAAAIU010000005.1"/>
</dbReference>
<dbReference type="Proteomes" id="UP001247307">
    <property type="component" value="Unassembled WGS sequence"/>
</dbReference>
<evidence type="ECO:0008006" key="4">
    <source>
        <dbReference type="Google" id="ProtNLM"/>
    </source>
</evidence>
<dbReference type="Pfam" id="PF03995">
    <property type="entry name" value="Inhibitor_I36"/>
    <property type="match status" value="1"/>
</dbReference>